<evidence type="ECO:0000259" key="7">
    <source>
        <dbReference type="PROSITE" id="PS50089"/>
    </source>
</evidence>
<keyword evidence="3" id="KW-0862">Zinc</keyword>
<dbReference type="InterPro" id="IPR013083">
    <property type="entry name" value="Znf_RING/FYVE/PHD"/>
</dbReference>
<dbReference type="InterPro" id="IPR001841">
    <property type="entry name" value="Znf_RING"/>
</dbReference>
<gene>
    <name evidence="8" type="ORF">PUN28_015341</name>
</gene>
<keyword evidence="6" id="KW-1133">Transmembrane helix</keyword>
<evidence type="ECO:0000256" key="2">
    <source>
        <dbReference type="ARBA" id="ARBA00022771"/>
    </source>
</evidence>
<evidence type="ECO:0000313" key="8">
    <source>
        <dbReference type="EMBL" id="KAL0106727.1"/>
    </source>
</evidence>
<keyword evidence="6" id="KW-0472">Membrane</keyword>
<dbReference type="SMART" id="SM00744">
    <property type="entry name" value="RINGv"/>
    <property type="match status" value="1"/>
</dbReference>
<reference evidence="8 9" key="1">
    <citation type="submission" date="2023-03" db="EMBL/GenBank/DDBJ databases">
        <title>High recombination rates correlate with genetic variation in Cardiocondyla obscurior ants.</title>
        <authorList>
            <person name="Errbii M."/>
        </authorList>
    </citation>
    <scope>NUCLEOTIDE SEQUENCE [LARGE SCALE GENOMIC DNA]</scope>
    <source>
        <strain evidence="8">Alpha-2009</strain>
        <tissue evidence="8">Whole body</tissue>
    </source>
</reference>
<dbReference type="GO" id="GO:0061630">
    <property type="term" value="F:ubiquitin protein ligase activity"/>
    <property type="evidence" value="ECO:0007669"/>
    <property type="project" value="TreeGrafter"/>
</dbReference>
<dbReference type="GO" id="GO:0005634">
    <property type="term" value="C:nucleus"/>
    <property type="evidence" value="ECO:0007669"/>
    <property type="project" value="TreeGrafter"/>
</dbReference>
<dbReference type="InterPro" id="IPR052639">
    <property type="entry name" value="TRAIP_ubiq-protein_ligase"/>
</dbReference>
<dbReference type="PANTHER" id="PTHR46569">
    <property type="entry name" value="E3 UBIQUITIN-PROTEIN LIGASE TRAIP"/>
    <property type="match status" value="1"/>
</dbReference>
<keyword evidence="2 4" id="KW-0863">Zinc-finger</keyword>
<name>A0AAW2EU93_9HYME</name>
<keyword evidence="6" id="KW-0812">Transmembrane</keyword>
<evidence type="ECO:0000256" key="4">
    <source>
        <dbReference type="PROSITE-ProRule" id="PRU00175"/>
    </source>
</evidence>
<dbReference type="SUPFAM" id="SSF57850">
    <property type="entry name" value="RING/U-box"/>
    <property type="match status" value="1"/>
</dbReference>
<dbReference type="Proteomes" id="UP001430953">
    <property type="component" value="Unassembled WGS sequence"/>
</dbReference>
<organism evidence="8 9">
    <name type="scientific">Cardiocondyla obscurior</name>
    <dbReference type="NCBI Taxonomy" id="286306"/>
    <lineage>
        <taxon>Eukaryota</taxon>
        <taxon>Metazoa</taxon>
        <taxon>Ecdysozoa</taxon>
        <taxon>Arthropoda</taxon>
        <taxon>Hexapoda</taxon>
        <taxon>Insecta</taxon>
        <taxon>Pterygota</taxon>
        <taxon>Neoptera</taxon>
        <taxon>Endopterygota</taxon>
        <taxon>Hymenoptera</taxon>
        <taxon>Apocrita</taxon>
        <taxon>Aculeata</taxon>
        <taxon>Formicoidea</taxon>
        <taxon>Formicidae</taxon>
        <taxon>Myrmicinae</taxon>
        <taxon>Cardiocondyla</taxon>
    </lineage>
</organism>
<keyword evidence="9" id="KW-1185">Reference proteome</keyword>
<dbReference type="GO" id="GO:0016567">
    <property type="term" value="P:protein ubiquitination"/>
    <property type="evidence" value="ECO:0007669"/>
    <property type="project" value="TreeGrafter"/>
</dbReference>
<dbReference type="InterPro" id="IPR011016">
    <property type="entry name" value="Znf_RING-CH"/>
</dbReference>
<protein>
    <recommendedName>
        <fullName evidence="7">RING-type domain-containing protein</fullName>
    </recommendedName>
</protein>
<dbReference type="PROSITE" id="PS50089">
    <property type="entry name" value="ZF_RING_2"/>
    <property type="match status" value="1"/>
</dbReference>
<evidence type="ECO:0000256" key="1">
    <source>
        <dbReference type="ARBA" id="ARBA00022723"/>
    </source>
</evidence>
<keyword evidence="1" id="KW-0479">Metal-binding</keyword>
<evidence type="ECO:0000313" key="9">
    <source>
        <dbReference type="Proteomes" id="UP001430953"/>
    </source>
</evidence>
<dbReference type="Gene3D" id="3.30.40.10">
    <property type="entry name" value="Zinc/RING finger domain, C3HC4 (zinc finger)"/>
    <property type="match status" value="1"/>
</dbReference>
<sequence length="269" mass="31498">MKILCSICHDLLSSSDDIFFTRCGHVFHHRCLVQWLQRSQTCPQCRENVTEKLIHRAHFTISNADTTTDNADNSSFYGQIDNLKFQILLNEKNIKYYTSKNATLEKQNSGLRHEVRKVEREISQKNSTIHALRTQLRHLKEKNLEYKILQLKFSQKQKEIKHYLSIRNTLATGTREKVHKIVGNTMDHKALYNCILFMRKIILKKTRKIKNLQAKIILTGQNFNEENCSINVQLINICNQVINLILESAIIAIYLSLIFICNCFQKFRS</sequence>
<dbReference type="PANTHER" id="PTHR46569:SF1">
    <property type="entry name" value="E3 UBIQUITIN-PROTEIN LIGASE RFWD3-RELATED"/>
    <property type="match status" value="1"/>
</dbReference>
<dbReference type="GO" id="GO:0008270">
    <property type="term" value="F:zinc ion binding"/>
    <property type="evidence" value="ECO:0007669"/>
    <property type="project" value="UniProtKB-KW"/>
</dbReference>
<dbReference type="GO" id="GO:0031297">
    <property type="term" value="P:replication fork processing"/>
    <property type="evidence" value="ECO:0007669"/>
    <property type="project" value="TreeGrafter"/>
</dbReference>
<feature type="transmembrane region" description="Helical" evidence="6">
    <location>
        <begin position="241"/>
        <end position="264"/>
    </location>
</feature>
<accession>A0AAW2EU93</accession>
<dbReference type="Pfam" id="PF13639">
    <property type="entry name" value="zf-RING_2"/>
    <property type="match status" value="1"/>
</dbReference>
<dbReference type="GO" id="GO:0090734">
    <property type="term" value="C:site of DNA damage"/>
    <property type="evidence" value="ECO:0007669"/>
    <property type="project" value="TreeGrafter"/>
</dbReference>
<feature type="coiled-coil region" evidence="5">
    <location>
        <begin position="101"/>
        <end position="159"/>
    </location>
</feature>
<evidence type="ECO:0000256" key="6">
    <source>
        <dbReference type="SAM" id="Phobius"/>
    </source>
</evidence>
<dbReference type="EMBL" id="JADYXP020000017">
    <property type="protein sequence ID" value="KAL0106727.1"/>
    <property type="molecule type" value="Genomic_DNA"/>
</dbReference>
<keyword evidence="5" id="KW-0175">Coiled coil</keyword>
<dbReference type="AlphaFoldDB" id="A0AAW2EU93"/>
<proteinExistence type="predicted"/>
<evidence type="ECO:0000256" key="5">
    <source>
        <dbReference type="SAM" id="Coils"/>
    </source>
</evidence>
<evidence type="ECO:0000256" key="3">
    <source>
        <dbReference type="ARBA" id="ARBA00022833"/>
    </source>
</evidence>
<feature type="domain" description="RING-type" evidence="7">
    <location>
        <begin position="5"/>
        <end position="46"/>
    </location>
</feature>
<dbReference type="SMART" id="SM00184">
    <property type="entry name" value="RING"/>
    <property type="match status" value="1"/>
</dbReference>
<comment type="caution">
    <text evidence="8">The sequence shown here is derived from an EMBL/GenBank/DDBJ whole genome shotgun (WGS) entry which is preliminary data.</text>
</comment>